<evidence type="ECO:0000256" key="3">
    <source>
        <dbReference type="ARBA" id="ARBA00010217"/>
    </source>
</evidence>
<evidence type="ECO:0000256" key="2">
    <source>
        <dbReference type="ARBA" id="ARBA00008536"/>
    </source>
</evidence>
<evidence type="ECO:0000256" key="12">
    <source>
        <dbReference type="ARBA" id="ARBA00023170"/>
    </source>
</evidence>
<dbReference type="InterPro" id="IPR000719">
    <property type="entry name" value="Prot_kinase_dom"/>
</dbReference>
<protein>
    <recommendedName>
        <fullName evidence="14">Protein kinase domain-containing protein</fullName>
    </recommendedName>
</protein>
<keyword evidence="7" id="KW-0732">Signal</keyword>
<dbReference type="GO" id="GO:0004674">
    <property type="term" value="F:protein serine/threonine kinase activity"/>
    <property type="evidence" value="ECO:0007669"/>
    <property type="project" value="UniProtKB-KW"/>
</dbReference>
<keyword evidence="5" id="KW-0723">Serine/threonine-protein kinase</keyword>
<dbReference type="PANTHER" id="PTHR27009">
    <property type="entry name" value="RUST RESISTANCE KINASE LR10-RELATED"/>
    <property type="match status" value="1"/>
</dbReference>
<keyword evidence="4" id="KW-1003">Cell membrane</keyword>
<dbReference type="OrthoDB" id="4062651at2759"/>
<keyword evidence="10" id="KW-1133">Transmembrane helix</keyword>
<keyword evidence="13" id="KW-0325">Glycoprotein</keyword>
<dbReference type="GO" id="GO:0005886">
    <property type="term" value="C:plasma membrane"/>
    <property type="evidence" value="ECO:0007669"/>
    <property type="project" value="UniProtKB-SubCell"/>
</dbReference>
<evidence type="ECO:0000256" key="8">
    <source>
        <dbReference type="ARBA" id="ARBA00022741"/>
    </source>
</evidence>
<evidence type="ECO:0000313" key="15">
    <source>
        <dbReference type="EMBL" id="PIA38379.1"/>
    </source>
</evidence>
<keyword evidence="5" id="KW-0418">Kinase</keyword>
<keyword evidence="5" id="KW-0808">Transferase</keyword>
<reference evidence="15 16" key="1">
    <citation type="submission" date="2017-09" db="EMBL/GenBank/DDBJ databases">
        <title>WGS assembly of Aquilegia coerulea Goldsmith.</title>
        <authorList>
            <person name="Hodges S."/>
            <person name="Kramer E."/>
            <person name="Nordborg M."/>
            <person name="Tomkins J."/>
            <person name="Borevitz J."/>
            <person name="Derieg N."/>
            <person name="Yan J."/>
            <person name="Mihaltcheva S."/>
            <person name="Hayes R.D."/>
            <person name="Rokhsar D."/>
        </authorList>
    </citation>
    <scope>NUCLEOTIDE SEQUENCE [LARGE SCALE GENOMIC DNA]</scope>
    <source>
        <strain evidence="16">cv. Goldsmith</strain>
    </source>
</reference>
<keyword evidence="8" id="KW-0547">Nucleotide-binding</keyword>
<evidence type="ECO:0000256" key="11">
    <source>
        <dbReference type="ARBA" id="ARBA00023136"/>
    </source>
</evidence>
<dbReference type="Gene3D" id="3.30.200.20">
    <property type="entry name" value="Phosphorylase Kinase, domain 1"/>
    <property type="match status" value="1"/>
</dbReference>
<dbReference type="AlphaFoldDB" id="A0A2G5D4D7"/>
<feature type="domain" description="Protein kinase" evidence="14">
    <location>
        <begin position="54"/>
        <end position="367"/>
    </location>
</feature>
<dbReference type="PROSITE" id="PS51354">
    <property type="entry name" value="GLUTAREDOXIN_2"/>
    <property type="match status" value="1"/>
</dbReference>
<evidence type="ECO:0000259" key="14">
    <source>
        <dbReference type="PROSITE" id="PS50011"/>
    </source>
</evidence>
<name>A0A2G5D4D7_AQUCA</name>
<dbReference type="SMART" id="SM00220">
    <property type="entry name" value="S_TKc"/>
    <property type="match status" value="2"/>
</dbReference>
<dbReference type="GO" id="GO:0005524">
    <property type="term" value="F:ATP binding"/>
    <property type="evidence" value="ECO:0007669"/>
    <property type="project" value="UniProtKB-KW"/>
</dbReference>
<dbReference type="PROSITE" id="PS50011">
    <property type="entry name" value="PROTEIN_KINASE_DOM"/>
    <property type="match status" value="2"/>
</dbReference>
<feature type="domain" description="Protein kinase" evidence="14">
    <location>
        <begin position="448"/>
        <end position="710"/>
    </location>
</feature>
<dbReference type="InterPro" id="IPR001245">
    <property type="entry name" value="Ser-Thr/Tyr_kinase_cat_dom"/>
</dbReference>
<evidence type="ECO:0000313" key="16">
    <source>
        <dbReference type="Proteomes" id="UP000230069"/>
    </source>
</evidence>
<evidence type="ECO:0000256" key="6">
    <source>
        <dbReference type="ARBA" id="ARBA00022692"/>
    </source>
</evidence>
<organism evidence="15 16">
    <name type="scientific">Aquilegia coerulea</name>
    <name type="common">Rocky mountain columbine</name>
    <dbReference type="NCBI Taxonomy" id="218851"/>
    <lineage>
        <taxon>Eukaryota</taxon>
        <taxon>Viridiplantae</taxon>
        <taxon>Streptophyta</taxon>
        <taxon>Embryophyta</taxon>
        <taxon>Tracheophyta</taxon>
        <taxon>Spermatophyta</taxon>
        <taxon>Magnoliopsida</taxon>
        <taxon>Ranunculales</taxon>
        <taxon>Ranunculaceae</taxon>
        <taxon>Thalictroideae</taxon>
        <taxon>Aquilegia</taxon>
    </lineage>
</organism>
<dbReference type="InterPro" id="IPR045874">
    <property type="entry name" value="LRK10/LRL21-25-like"/>
</dbReference>
<dbReference type="FunFam" id="1.10.510.10:FF:000240">
    <property type="entry name" value="Lectin-domain containing receptor kinase A4.3"/>
    <property type="match status" value="1"/>
</dbReference>
<accession>A0A2G5D4D7</accession>
<dbReference type="GO" id="GO:0002229">
    <property type="term" value="P:defense response to oomycetes"/>
    <property type="evidence" value="ECO:0007669"/>
    <property type="project" value="UniProtKB-ARBA"/>
</dbReference>
<dbReference type="InterPro" id="IPR036249">
    <property type="entry name" value="Thioredoxin-like_sf"/>
</dbReference>
<evidence type="ECO:0000256" key="1">
    <source>
        <dbReference type="ARBA" id="ARBA00004251"/>
    </source>
</evidence>
<dbReference type="PROSITE" id="PS00108">
    <property type="entry name" value="PROTEIN_KINASE_ST"/>
    <property type="match status" value="1"/>
</dbReference>
<evidence type="ECO:0000256" key="13">
    <source>
        <dbReference type="ARBA" id="ARBA00023180"/>
    </source>
</evidence>
<comment type="similarity">
    <text evidence="3">In the C-terminal section; belongs to the protein kinase superfamily. Ser/Thr protein kinase family.</text>
</comment>
<dbReference type="SUPFAM" id="SSF56112">
    <property type="entry name" value="Protein kinase-like (PK-like)"/>
    <property type="match status" value="2"/>
</dbReference>
<keyword evidence="16" id="KW-1185">Reference proteome</keyword>
<evidence type="ECO:0000256" key="5">
    <source>
        <dbReference type="ARBA" id="ARBA00022527"/>
    </source>
</evidence>
<evidence type="ECO:0000256" key="4">
    <source>
        <dbReference type="ARBA" id="ARBA00022475"/>
    </source>
</evidence>
<dbReference type="Gene3D" id="1.10.510.10">
    <property type="entry name" value="Transferase(Phosphotransferase) domain 1"/>
    <property type="match status" value="2"/>
</dbReference>
<sequence>MENPSSHEQNLNVLSSLMVQLKHTKDQVAIRGKRHMGAWLKNVRDREWQVDYIMKEFNEKTAGFFLNNLDNEDKLNSKLIESLAAVKVLIEEGNAGSESIPDHLSSLEKYQLKLYSSVDLKKFTNFDKQLGVGGFSIVYQGEIEVKLYGFCFADDIKALVYECMENGSFDKILYKNPNSVEWAKLYDIALQIARGLAYLHNGCGEQIIHHDVKAANVLLDKSLCPKITDFGVSKLMKSDVTHLTNTRTRGTDYYSAPEIHQPLYPITCKCDVYSFGLMLFEILGRRCHIPKNKIWFPHEVSQMLSKQPETIMEYCGIMEKDREKAMIVLMVAMWCAQYTPAIRPSMKDVVEVLEKEMSVTTPPYPFQSHNSLGHSMLPSLQGIPEVHPEVPVDDKSLAISYPTPVVVPHTLITAYRVEENKQELEEYVSKEHKGLKKYSLMDLQKFTSSFSNLIAAGGFREVYKGRFPDGFEVAITVFVYGDIGKEMFMSEMRAMSTLYHKNILRAYGYCLDKKMMALIYEYMPYGSLDNILYGNHLGIEWGRLYGIVIEIAKGVSYLHEGHHHRTIYLDLKPSSVLLDENLCPKIKTFDSMSHITLTSTKRTPGYAAPEMWMSESPVTSKADVYSFGIIMFEVLGMRNNNQPGQRWFPQYVWEKFETEDLEELIEELGIPWENREDAKRLSMIALWCVQYTPRKRPSIGTVVKMLEKTLPVTPPPMPFQVSLSVVDEVDDDDVEEEEESESMLELYEKKCPPGGENSVIIYTTTIERMKRSFKESNYVRKILQSHHIKMIERDIPVLFVKGRLIGAADEVQKLEAEGKLQVLLYGIPTED</sequence>
<evidence type="ECO:0000256" key="7">
    <source>
        <dbReference type="ARBA" id="ARBA00022729"/>
    </source>
</evidence>
<dbReference type="InterPro" id="IPR011009">
    <property type="entry name" value="Kinase-like_dom_sf"/>
</dbReference>
<keyword evidence="12" id="KW-0675">Receptor</keyword>
<dbReference type="EMBL" id="KZ305045">
    <property type="protein sequence ID" value="PIA38379.1"/>
    <property type="molecule type" value="Genomic_DNA"/>
</dbReference>
<evidence type="ECO:0000256" key="10">
    <source>
        <dbReference type="ARBA" id="ARBA00022989"/>
    </source>
</evidence>
<comment type="similarity">
    <text evidence="2">In the N-terminal section; belongs to the leguminous lectin family.</text>
</comment>
<dbReference type="SUPFAM" id="SSF52833">
    <property type="entry name" value="Thioredoxin-like"/>
    <property type="match status" value="1"/>
</dbReference>
<dbReference type="Proteomes" id="UP000230069">
    <property type="component" value="Unassembled WGS sequence"/>
</dbReference>
<comment type="subcellular location">
    <subcellularLocation>
        <location evidence="1">Cell membrane</location>
        <topology evidence="1">Single-pass type I membrane protein</topology>
    </subcellularLocation>
</comment>
<keyword evidence="9" id="KW-0067">ATP-binding</keyword>
<dbReference type="Pfam" id="PF07714">
    <property type="entry name" value="PK_Tyr_Ser-Thr"/>
    <property type="match status" value="2"/>
</dbReference>
<keyword evidence="6" id="KW-0812">Transmembrane</keyword>
<evidence type="ECO:0000256" key="9">
    <source>
        <dbReference type="ARBA" id="ARBA00022840"/>
    </source>
</evidence>
<proteinExistence type="inferred from homology"/>
<dbReference type="InterPro" id="IPR008271">
    <property type="entry name" value="Ser/Thr_kinase_AS"/>
</dbReference>
<dbReference type="InParanoid" id="A0A2G5D4D7"/>
<keyword evidence="11" id="KW-0472">Membrane</keyword>
<dbReference type="STRING" id="218851.A0A2G5D4D7"/>
<gene>
    <name evidence="15" type="ORF">AQUCO_02800222v1</name>
</gene>